<organism evidence="7">
    <name type="scientific">Culex pipiens</name>
    <name type="common">House mosquito</name>
    <dbReference type="NCBI Taxonomy" id="7175"/>
    <lineage>
        <taxon>Eukaryota</taxon>
        <taxon>Metazoa</taxon>
        <taxon>Ecdysozoa</taxon>
        <taxon>Arthropoda</taxon>
        <taxon>Hexapoda</taxon>
        <taxon>Insecta</taxon>
        <taxon>Pterygota</taxon>
        <taxon>Neoptera</taxon>
        <taxon>Endopterygota</taxon>
        <taxon>Diptera</taxon>
        <taxon>Nematocera</taxon>
        <taxon>Culicoidea</taxon>
        <taxon>Culicidae</taxon>
        <taxon>Culicinae</taxon>
        <taxon>Culicini</taxon>
        <taxon>Culex</taxon>
        <taxon>Culex</taxon>
    </lineage>
</organism>
<dbReference type="EMBL" id="HBUE01344339">
    <property type="protein sequence ID" value="CAG6599948.1"/>
    <property type="molecule type" value="Transcribed_RNA"/>
</dbReference>
<accession>A0A8D8I502</accession>
<dbReference type="EMBL" id="HBUE01237409">
    <property type="protein sequence ID" value="CAG6547745.1"/>
    <property type="molecule type" value="Transcribed_RNA"/>
</dbReference>
<evidence type="ECO:0000256" key="2">
    <source>
        <dbReference type="ARBA" id="ARBA00006311"/>
    </source>
</evidence>
<sequence length="418" mass="47555">MIIFRTTAYFLSVKFILTVHQQLKRQNSGLPRMESISRFGSIPVVETGLKTAGTVYQKVKTSNGLFNWGFETAETVTYALVDSLRPAAKLIEGPLHQLDSFMCKSLDFVEQKVPSMYLPPEMMYWNTKEYMSDHLVKPVLSRANSMKNLSHAVLDSRVSNYAADRLDGALNVCDKYVERFLPAEDQPDAASVPQPEPDEAGVMHVFQTIHRGQRISRKLRRRLTFRTRQELSALKKQSTEAVHVVFYAAELIATNPRLAMQKTVELWQYLSADEPENQARPNTFEQLAVLLARESVRKVVHMINFTASTVTKIPQTVRAQTRELVHHLLFATDRLIKAVHLEKAKNVTVSEATGLMHKLQNTYDELQNQTNLALERLAVFLSGRLEAEKITTSSDNPRRRIQNRTNNNPLNNSINGVY</sequence>
<protein>
    <submittedName>
        <fullName evidence="7">Lipid storage droplets surface-binding protein 1</fullName>
    </submittedName>
</protein>
<feature type="coiled-coil region" evidence="5">
    <location>
        <begin position="349"/>
        <end position="376"/>
    </location>
</feature>
<comment type="similarity">
    <text evidence="2 4">Belongs to the perilipin family.</text>
</comment>
<reference evidence="7" key="1">
    <citation type="submission" date="2021-05" db="EMBL/GenBank/DDBJ databases">
        <authorList>
            <person name="Alioto T."/>
            <person name="Alioto T."/>
            <person name="Gomez Garrido J."/>
        </authorList>
    </citation>
    <scope>NUCLEOTIDE SEQUENCE</scope>
</reference>
<evidence type="ECO:0000256" key="1">
    <source>
        <dbReference type="ARBA" id="ARBA00004502"/>
    </source>
</evidence>
<dbReference type="GO" id="GO:0019915">
    <property type="term" value="P:lipid storage"/>
    <property type="evidence" value="ECO:0007669"/>
    <property type="project" value="TreeGrafter"/>
</dbReference>
<name>A0A8D8I502_CULPI</name>
<keyword evidence="3" id="KW-0551">Lipid droplet</keyword>
<dbReference type="InterPro" id="IPR004279">
    <property type="entry name" value="Perilipin"/>
</dbReference>
<dbReference type="PANTHER" id="PTHR14024:SF49">
    <property type="entry name" value="LIPID STORAGE DROPLETS SURFACE-BINDING PROTEIN 1"/>
    <property type="match status" value="1"/>
</dbReference>
<evidence type="ECO:0000256" key="4">
    <source>
        <dbReference type="PIRNR" id="PIRNR036881"/>
    </source>
</evidence>
<dbReference type="AlphaFoldDB" id="A0A8D8I502"/>
<dbReference type="Pfam" id="PF03036">
    <property type="entry name" value="Perilipin"/>
    <property type="match status" value="1"/>
</dbReference>
<comment type="subcellular location">
    <subcellularLocation>
        <location evidence="1">Lipid droplet</location>
    </subcellularLocation>
</comment>
<evidence type="ECO:0000256" key="6">
    <source>
        <dbReference type="SAM" id="MobiDB-lite"/>
    </source>
</evidence>
<keyword evidence="5" id="KW-0175">Coiled coil</keyword>
<evidence type="ECO:0000256" key="3">
    <source>
        <dbReference type="ARBA" id="ARBA00022677"/>
    </source>
</evidence>
<evidence type="ECO:0000313" key="7">
    <source>
        <dbReference type="EMBL" id="CAG6547745.1"/>
    </source>
</evidence>
<feature type="compositionally biased region" description="Polar residues" evidence="6">
    <location>
        <begin position="403"/>
        <end position="418"/>
    </location>
</feature>
<dbReference type="GO" id="GO:0005811">
    <property type="term" value="C:lipid droplet"/>
    <property type="evidence" value="ECO:0007669"/>
    <property type="project" value="UniProtKB-SubCell"/>
</dbReference>
<dbReference type="PIRSF" id="PIRSF036881">
    <property type="entry name" value="PAT"/>
    <property type="match status" value="1"/>
</dbReference>
<dbReference type="PANTHER" id="PTHR14024">
    <property type="entry name" value="PERILIPIN"/>
    <property type="match status" value="1"/>
</dbReference>
<dbReference type="GO" id="GO:0005829">
    <property type="term" value="C:cytosol"/>
    <property type="evidence" value="ECO:0007669"/>
    <property type="project" value="TreeGrafter"/>
</dbReference>
<evidence type="ECO:0000256" key="5">
    <source>
        <dbReference type="SAM" id="Coils"/>
    </source>
</evidence>
<feature type="region of interest" description="Disordered" evidence="6">
    <location>
        <begin position="391"/>
        <end position="418"/>
    </location>
</feature>
<dbReference type="GO" id="GO:0010890">
    <property type="term" value="P:positive regulation of triglyceride storage"/>
    <property type="evidence" value="ECO:0007669"/>
    <property type="project" value="TreeGrafter"/>
</dbReference>
<proteinExistence type="inferred from homology"/>